<reference evidence="3" key="1">
    <citation type="submission" date="2021-02" db="EMBL/GenBank/DDBJ databases">
        <authorList>
            <person name="Nowell W R."/>
        </authorList>
    </citation>
    <scope>NUCLEOTIDE SEQUENCE</scope>
</reference>
<dbReference type="Gene3D" id="3.30.9.10">
    <property type="entry name" value="D-Amino Acid Oxidase, subunit A, domain 2"/>
    <property type="match status" value="1"/>
</dbReference>
<evidence type="ECO:0000313" key="3">
    <source>
        <dbReference type="EMBL" id="CAF1450274.1"/>
    </source>
</evidence>
<gene>
    <name evidence="3" type="ORF">JYZ213_LOCUS40647</name>
</gene>
<evidence type="ECO:0000256" key="1">
    <source>
        <dbReference type="ARBA" id="ARBA00022801"/>
    </source>
</evidence>
<dbReference type="Gene3D" id="3.40.50.1820">
    <property type="entry name" value="alpha/beta hydrolase"/>
    <property type="match status" value="1"/>
</dbReference>
<dbReference type="SMART" id="SM00939">
    <property type="entry name" value="PepX_C"/>
    <property type="match status" value="1"/>
</dbReference>
<sequence length="1006" mass="113394">MLKHILISGAGIAGPTLAFWLVRYGMKVTVIERAPQLRVAGQTIDIRGAGLEVVRKMGLEDTIRAKTTQEKGINFVDRENRIQAAFSVDTMGGQSFVSEIEILRGELATLLYDQTHNDTEYIFGDKITAIVDRGDRVQASFANAADRDFDLVIIADGLNSKTRELVFESSTSPILRLGQYTSYFSIPYEESDGTWSRWYNAPGGRCVFLRPDGQGSTTTRAFLTISSSPNGLEKLDVKGQKAEMHKLFADAGWETPRVLSAMEKSTDFYLQEVAQVKMDMWSKDRLALLGDAGYCPSPISGMGTSVAIVGAYILAGEIARHENHKDAFASYETLLRPYITKAQSLPPGAPHFATPQTEWGIWTLHTVLSAASFGIRKVGYGGFRYSIYLNTFLRLADTITNTKVEPNFVTVHVPMHDGIELAVDYFVLSSTNKYPAIVEITPYGRSLNRPNFRNEADYWLKYGYAFVIADARGTGDSGGEFIFLSHEGKDGYDLIEWIARQPWSTGRIGMRGASYSGENQWFTAREKPPHLSCITPSATPAEPMHGVPYENGAFALYWALTWIGSSLNINYSSVVDAHPDPKTWLNYRPLRTLDVYAMGRELSLYRTFIDHPTYDDFWRSISFTPDDFAQINIPTLAFTGWFDSTLTGTIEHYQRITQYSFRKTDHFLIVGPYSHVTAPDGGYDFRTDLPVPTIGDIPVPENGLLRARDMTREFYDWCLKDRARPVWDPIRLFVIGSNVWITPKVFPPEQTREVSLFLMSNGTAKSIRGNGRLQWTSDHIAGSDHYVYDPMNPIFIDMRNKSYEFPVDINQILDRNDILVYTTEKLDQPLTVVGDVVVELLFSSSAQDTDLVIQLMDVMPDGSSIKLGAGFFSQLRLRYRDGFEHETLMTPGMNYSVRINLNEVGHTFLPQHRVRLAITSSFYPWLSANPNTGGPIATDTQPSVIANQTIFYTRDQPSKIRLLVIDTPRNAGAKYSFKRFNQMKESKTEYRINLFESKLKHICLVK</sequence>
<dbReference type="InterPro" id="IPR036188">
    <property type="entry name" value="FAD/NAD-bd_sf"/>
</dbReference>
<dbReference type="AlphaFoldDB" id="A0A815PK49"/>
<dbReference type="GO" id="GO:0008239">
    <property type="term" value="F:dipeptidyl-peptidase activity"/>
    <property type="evidence" value="ECO:0007669"/>
    <property type="project" value="InterPro"/>
</dbReference>
<dbReference type="GO" id="GO:0071949">
    <property type="term" value="F:FAD binding"/>
    <property type="evidence" value="ECO:0007669"/>
    <property type="project" value="InterPro"/>
</dbReference>
<dbReference type="InterPro" id="IPR002938">
    <property type="entry name" value="FAD-bd"/>
</dbReference>
<dbReference type="PRINTS" id="PR00420">
    <property type="entry name" value="RNGMNOXGNASE"/>
</dbReference>
<dbReference type="Gene3D" id="3.50.50.60">
    <property type="entry name" value="FAD/NAD(P)-binding domain"/>
    <property type="match status" value="1"/>
</dbReference>
<evidence type="ECO:0000313" key="4">
    <source>
        <dbReference type="Proteomes" id="UP000663845"/>
    </source>
</evidence>
<dbReference type="EMBL" id="CAJNOG010001514">
    <property type="protein sequence ID" value="CAF1450274.1"/>
    <property type="molecule type" value="Genomic_DNA"/>
</dbReference>
<protein>
    <recommendedName>
        <fullName evidence="2">Xaa-Pro dipeptidyl-peptidase C-terminal domain-containing protein</fullName>
    </recommendedName>
</protein>
<dbReference type="Pfam" id="PF01494">
    <property type="entry name" value="FAD_binding_3"/>
    <property type="match status" value="1"/>
</dbReference>
<dbReference type="PANTHER" id="PTHR46865">
    <property type="entry name" value="OXIDOREDUCTASE-RELATED"/>
    <property type="match status" value="1"/>
</dbReference>
<evidence type="ECO:0000259" key="2">
    <source>
        <dbReference type="SMART" id="SM00939"/>
    </source>
</evidence>
<dbReference type="InterPro" id="IPR029058">
    <property type="entry name" value="AB_hydrolase_fold"/>
</dbReference>
<dbReference type="Pfam" id="PF08530">
    <property type="entry name" value="PepX_C"/>
    <property type="match status" value="1"/>
</dbReference>
<dbReference type="InterPro" id="IPR005674">
    <property type="entry name" value="CocE/Ser_esterase"/>
</dbReference>
<dbReference type="InterPro" id="IPR008979">
    <property type="entry name" value="Galactose-bd-like_sf"/>
</dbReference>
<dbReference type="SUPFAM" id="SSF51905">
    <property type="entry name" value="FAD/NAD(P)-binding domain"/>
    <property type="match status" value="1"/>
</dbReference>
<dbReference type="InterPro" id="IPR000383">
    <property type="entry name" value="Xaa-Pro-like_dom"/>
</dbReference>
<feature type="domain" description="Xaa-Pro dipeptidyl-peptidase C-terminal" evidence="2">
    <location>
        <begin position="712"/>
        <end position="961"/>
    </location>
</feature>
<name>A0A815PK49_9BILA</name>
<dbReference type="Pfam" id="PF02129">
    <property type="entry name" value="Peptidase_S15"/>
    <property type="match status" value="1"/>
</dbReference>
<dbReference type="Gene3D" id="2.60.120.260">
    <property type="entry name" value="Galactose-binding domain-like"/>
    <property type="match status" value="1"/>
</dbReference>
<dbReference type="SUPFAM" id="SSF53474">
    <property type="entry name" value="alpha/beta-Hydrolases"/>
    <property type="match status" value="1"/>
</dbReference>
<proteinExistence type="predicted"/>
<dbReference type="PANTHER" id="PTHR46865:SF2">
    <property type="entry name" value="MONOOXYGENASE"/>
    <property type="match status" value="1"/>
</dbReference>
<organism evidence="3 4">
    <name type="scientific">Adineta steineri</name>
    <dbReference type="NCBI Taxonomy" id="433720"/>
    <lineage>
        <taxon>Eukaryota</taxon>
        <taxon>Metazoa</taxon>
        <taxon>Spiralia</taxon>
        <taxon>Gnathifera</taxon>
        <taxon>Rotifera</taxon>
        <taxon>Eurotatoria</taxon>
        <taxon>Bdelloidea</taxon>
        <taxon>Adinetida</taxon>
        <taxon>Adinetidae</taxon>
        <taxon>Adineta</taxon>
    </lineage>
</organism>
<dbReference type="InterPro" id="IPR051704">
    <property type="entry name" value="FAD_aromatic-hydroxylase"/>
</dbReference>
<dbReference type="NCBIfam" id="TIGR00976">
    <property type="entry name" value="CocE_NonD"/>
    <property type="match status" value="1"/>
</dbReference>
<dbReference type="InterPro" id="IPR013736">
    <property type="entry name" value="Xaa-Pro_dipept_C"/>
</dbReference>
<dbReference type="Proteomes" id="UP000663845">
    <property type="component" value="Unassembled WGS sequence"/>
</dbReference>
<dbReference type="Gene3D" id="1.10.3020.10">
    <property type="entry name" value="alpha-amino acid ester hydrolase ( Helical cap domain)"/>
    <property type="match status" value="1"/>
</dbReference>
<dbReference type="SUPFAM" id="SSF49785">
    <property type="entry name" value="Galactose-binding domain-like"/>
    <property type="match status" value="1"/>
</dbReference>
<comment type="caution">
    <text evidence="3">The sequence shown here is derived from an EMBL/GenBank/DDBJ whole genome shotgun (WGS) entry which is preliminary data.</text>
</comment>
<keyword evidence="1" id="KW-0378">Hydrolase</keyword>
<accession>A0A815PK49</accession>